<dbReference type="AlphaFoldDB" id="A0A655DC70"/>
<gene>
    <name evidence="1" type="ORF">ERS008198_03138</name>
</gene>
<name>A0A655DC70_SALET</name>
<dbReference type="Proteomes" id="UP000041314">
    <property type="component" value="Unassembled WGS sequence"/>
</dbReference>
<protein>
    <submittedName>
        <fullName evidence="1">Uncharacterized protein</fullName>
    </submittedName>
</protein>
<accession>A0A655DC70</accession>
<evidence type="ECO:0000313" key="1">
    <source>
        <dbReference type="EMBL" id="CNU59807.1"/>
    </source>
</evidence>
<proteinExistence type="predicted"/>
<dbReference type="EMBL" id="CQPA01000028">
    <property type="protein sequence ID" value="CNU59807.1"/>
    <property type="molecule type" value="Genomic_DNA"/>
</dbReference>
<reference evidence="1 2" key="1">
    <citation type="submission" date="2015-03" db="EMBL/GenBank/DDBJ databases">
        <authorList>
            <consortium name="Pathogen Informatics"/>
        </authorList>
    </citation>
    <scope>NUCLEOTIDE SEQUENCE [LARGE SCALE GENOMIC DNA]</scope>
    <source>
        <strain evidence="1 2">A1104</strain>
    </source>
</reference>
<organism evidence="1 2">
    <name type="scientific">Salmonella enterica subsp. enterica serovar Bovismorbificans</name>
    <dbReference type="NCBI Taxonomy" id="58097"/>
    <lineage>
        <taxon>Bacteria</taxon>
        <taxon>Pseudomonadati</taxon>
        <taxon>Pseudomonadota</taxon>
        <taxon>Gammaproteobacteria</taxon>
        <taxon>Enterobacterales</taxon>
        <taxon>Enterobacteriaceae</taxon>
        <taxon>Salmonella</taxon>
    </lineage>
</organism>
<sequence length="87" mass="9903">MPLITKRELSAISSYIAAIPEPGTTCVMIFITINLIQLLSSERKILHPGLKTFFNNTAYIRKGRHIRKIVFIATNVKLLTKTKYNIN</sequence>
<evidence type="ECO:0000313" key="2">
    <source>
        <dbReference type="Proteomes" id="UP000041314"/>
    </source>
</evidence>